<evidence type="ECO:0000256" key="3">
    <source>
        <dbReference type="SAM" id="MobiDB-lite"/>
    </source>
</evidence>
<dbReference type="InterPro" id="IPR012617">
    <property type="entry name" value="AATF_C"/>
</dbReference>
<evidence type="ECO:0000256" key="1">
    <source>
        <dbReference type="ARBA" id="ARBA00008966"/>
    </source>
</evidence>
<evidence type="ECO:0000259" key="4">
    <source>
        <dbReference type="Pfam" id="PF08164"/>
    </source>
</evidence>
<proteinExistence type="inferred from homology"/>
<dbReference type="OrthoDB" id="5783963at2759"/>
<dbReference type="STRING" id="357750.A0A2S6CEY4"/>
<evidence type="ECO:0000313" key="6">
    <source>
        <dbReference type="EMBL" id="PPJ58274.1"/>
    </source>
</evidence>
<comment type="caution">
    <text evidence="6">The sequence shown here is derived from an EMBL/GenBank/DDBJ whole genome shotgun (WGS) entry which is preliminary data.</text>
</comment>
<dbReference type="EMBL" id="PNEN01000467">
    <property type="protein sequence ID" value="PPJ58274.1"/>
    <property type="molecule type" value="Genomic_DNA"/>
</dbReference>
<evidence type="ECO:0000313" key="7">
    <source>
        <dbReference type="Proteomes" id="UP000237631"/>
    </source>
</evidence>
<dbReference type="Pfam" id="PF08164">
    <property type="entry name" value="TRAUB"/>
    <property type="match status" value="1"/>
</dbReference>
<keyword evidence="7" id="KW-1185">Reference proteome</keyword>
<evidence type="ECO:0000259" key="5">
    <source>
        <dbReference type="Pfam" id="PF13339"/>
    </source>
</evidence>
<dbReference type="GO" id="GO:0000462">
    <property type="term" value="P:maturation of SSU-rRNA from tricistronic rRNA transcript (SSU-rRNA, 5.8S rRNA, LSU-rRNA)"/>
    <property type="evidence" value="ECO:0007669"/>
    <property type="project" value="TreeGrafter"/>
</dbReference>
<feature type="compositionally biased region" description="Basic and acidic residues" evidence="3">
    <location>
        <begin position="46"/>
        <end position="58"/>
    </location>
</feature>
<feature type="compositionally biased region" description="Polar residues" evidence="3">
    <location>
        <begin position="287"/>
        <end position="301"/>
    </location>
</feature>
<feature type="compositionally biased region" description="Acidic residues" evidence="3">
    <location>
        <begin position="83"/>
        <end position="103"/>
    </location>
</feature>
<accession>A0A2S6CEY4</accession>
<name>A0A2S6CEY4_9PEZI</name>
<dbReference type="AlphaFoldDB" id="A0A2S6CEY4"/>
<dbReference type="InterPro" id="IPR039223">
    <property type="entry name" value="AATF/Bfr2"/>
</dbReference>
<protein>
    <recommendedName>
        <fullName evidence="2">Protein BFR2</fullName>
    </recommendedName>
</protein>
<feature type="compositionally biased region" description="Acidic residues" evidence="3">
    <location>
        <begin position="446"/>
        <end position="461"/>
    </location>
</feature>
<feature type="compositionally biased region" description="Acidic residues" evidence="3">
    <location>
        <begin position="111"/>
        <end position="124"/>
    </location>
</feature>
<dbReference type="Pfam" id="PF13339">
    <property type="entry name" value="AATF-Che1"/>
    <property type="match status" value="1"/>
</dbReference>
<dbReference type="GO" id="GO:0005730">
    <property type="term" value="C:nucleolus"/>
    <property type="evidence" value="ECO:0007669"/>
    <property type="project" value="TreeGrafter"/>
</dbReference>
<organism evidence="6 7">
    <name type="scientific">Cercospora berteroae</name>
    <dbReference type="NCBI Taxonomy" id="357750"/>
    <lineage>
        <taxon>Eukaryota</taxon>
        <taxon>Fungi</taxon>
        <taxon>Dikarya</taxon>
        <taxon>Ascomycota</taxon>
        <taxon>Pezizomycotina</taxon>
        <taxon>Dothideomycetes</taxon>
        <taxon>Dothideomycetidae</taxon>
        <taxon>Mycosphaerellales</taxon>
        <taxon>Mycosphaerellaceae</taxon>
        <taxon>Cercospora</taxon>
    </lineage>
</organism>
<feature type="region of interest" description="Disordered" evidence="3">
    <location>
        <begin position="1"/>
        <end position="140"/>
    </location>
</feature>
<reference evidence="7" key="1">
    <citation type="journal article" date="2017" name="bioRxiv">
        <title>Conservation of a gene cluster reveals novel cercosporin biosynthetic mechanisms and extends production to the genus Colletotrichum.</title>
        <authorList>
            <person name="de Jonge R."/>
            <person name="Ebert M.K."/>
            <person name="Huitt-Roehl C.R."/>
            <person name="Pal P."/>
            <person name="Suttle J.C."/>
            <person name="Spanner R.E."/>
            <person name="Neubauer J.D."/>
            <person name="Jurick W.M.II."/>
            <person name="Stott K.A."/>
            <person name="Secor G.A."/>
            <person name="Thomma B.P.H.J."/>
            <person name="Van de Peer Y."/>
            <person name="Townsend C.A."/>
            <person name="Bolton M.D."/>
        </authorList>
    </citation>
    <scope>NUCLEOTIDE SEQUENCE [LARGE SCALE GENOMIC DNA]</scope>
    <source>
        <strain evidence="7">CBS538.71</strain>
    </source>
</reference>
<gene>
    <name evidence="6" type="ORF">CBER1_07302</name>
</gene>
<feature type="region of interest" description="Disordered" evidence="3">
    <location>
        <begin position="268"/>
        <end position="301"/>
    </location>
</feature>
<dbReference type="PANTHER" id="PTHR15565:SF0">
    <property type="entry name" value="PROTEIN AATF"/>
    <property type="match status" value="1"/>
</dbReference>
<dbReference type="PANTHER" id="PTHR15565">
    <property type="entry name" value="AATF PROTEIN APOPTOSIS ANTAGONIZING TRANSCRIPTION FACTOR"/>
    <property type="match status" value="1"/>
</dbReference>
<feature type="domain" description="AATF leucine zipper-containing" evidence="5">
    <location>
        <begin position="166"/>
        <end position="288"/>
    </location>
</feature>
<dbReference type="InterPro" id="IPR025160">
    <property type="entry name" value="AATF"/>
</dbReference>
<feature type="compositionally biased region" description="Basic and acidic residues" evidence="3">
    <location>
        <begin position="268"/>
        <end position="282"/>
    </location>
</feature>
<feature type="compositionally biased region" description="Acidic residues" evidence="3">
    <location>
        <begin position="25"/>
        <end position="45"/>
    </location>
</feature>
<evidence type="ECO:0000256" key="2">
    <source>
        <dbReference type="ARBA" id="ARBA00013850"/>
    </source>
</evidence>
<comment type="similarity">
    <text evidence="1">Belongs to the AATF family.</text>
</comment>
<feature type="region of interest" description="Disordered" evidence="3">
    <location>
        <begin position="444"/>
        <end position="463"/>
    </location>
</feature>
<feature type="domain" description="Apoptosis-antagonizing transcription factor C-terminal" evidence="4">
    <location>
        <begin position="357"/>
        <end position="437"/>
    </location>
</feature>
<sequence>MAPNRGRNRASEFQEYLQPGAKDFDPEEDVPIDDSDADSGSDVDENDGREHYTSVEKSKLRKPKEVALGPQYRGAKVSREDLDAGSDEEDEFDSGEDDSEGSELEPGNFEDSTDGTDLSDEDGEEPQRRSTATKAKDDPDQAYAAIAKATQRTAVSTTLSEASRLDAAKGRAVKRQRMTFDSFLNTRMKLQKSLIATNTLVGTSAEQLSSERADARQALDAAETAAFNLWSSLNTFREDLIAARIGKKRKRATFSVDSSTEELCEHVRAQEEESRPTRDAVLKKWSQKTQGPTAQPQTGRLAQTAGATIIDVIQEQLADTNVDRLLKRVHAPRSCAPLQASQRKTEDDKIYDDADFYGLLLKELLEQKSADSVAASNIDIGLQMRKENKTKKNVDTKASKGRKLRYTVHEKLQNYMAPEDRTTWGEKQSDELFSSLFGQRVTLGEHDEDDADMDGENDADTDGIMLFGR</sequence>
<dbReference type="Proteomes" id="UP000237631">
    <property type="component" value="Unassembled WGS sequence"/>
</dbReference>